<dbReference type="FunFam" id="3.40.50.410:FF:000012">
    <property type="entry name" value="Integrin, alpha 10"/>
    <property type="match status" value="1"/>
</dbReference>
<dbReference type="PANTHER" id="PTHR23220:SF23">
    <property type="entry name" value="INTEGRIN ALPHA-2"/>
    <property type="match status" value="1"/>
</dbReference>
<dbReference type="GO" id="GO:0098609">
    <property type="term" value="P:cell-cell adhesion"/>
    <property type="evidence" value="ECO:0007669"/>
    <property type="project" value="TreeGrafter"/>
</dbReference>
<sequence>MNGSRFDGDRFGFDEDRFGFEKDRFGFEEDRFGFGGDRFGFDEDRFGFGGDRFGFGGDRFGFEEDRSGFDGDRLETGCRVRSVWGFNVGTASAKVFSGPAAEQFGYTVQQFQSQQSKWLLVGSPWSGHPRNRQGDVYRCPVSGPTTNCDRLNLQNSVRVPSVDNTVTNMSLGLTLTPTPKNRGFMTCGPLWAQRCGGQYFYPGICAAVSPVFSVQSAFAPALQTCGGPIDIVIVLDGSNSIYPWTPMNDFLQKLLPALDIGPGRTQVSVVQYAVDADFEFRLRDYRTKEEVIAAASRITQRYGHSTNTFHAVDFAVDFGFLRVNGGRPEAAKIMVVVTDGESHDRAFRDRVIAKCDEKKITRFGIAVLGHYIRNNYDTRNLIAEIKSIASAPTGKYFFNVSEEAALSEIAGTLGNRIFNIEGTGKAGESFQMEMAQVGFSAHYAVKEDVLMLGAVGAYAWSGTVVHKTDQKTSVFPFSSFQHVLQDRNHSSLLGYSVTSLRDRGVVYYVAGAPRSNHSGQVIVYTLDTQDTPTVVHSQRGEQIGSYFGSVVCAVDVDQDDVTDVLLVGAPMFMSVMKRELGRVYLFTVTQGILNGRGFLNGPAPSEDARFGTAVAPVSDVNLDGFGDVVVGAPLEEDGRGVVYVYNGDRRTIRLQYSQRIPGSKLDTSLQYFGRSLDGGGDLNDDAIPDVSVGALGKAVQLWSRGVATVTAEVTFTPDKIDLSRTSCDVNGRRVLCFDCFVCFRSAYRPRSELGPVDMSYKLTLDADLHSLHVSSRGLFTETNERFLQKDVRVGNTLCLTHQVYVQNAPDFVNPLGLRVDVSDQSSDSSPALNIFSPHSWEFSIPFAKLCGSDLICVSDLTLRVKTGPETPSKYPVTVSYNSREISFEVLVRNLKENAYNTQIFIKFSSNLFYASVTPPSDGTAVHCSSSEEAGTVVCRVGYPALRKDQQVKFMIHFDFNLYNPQSKATVEFEAKSEGREEKPRDNKATVSIPLRYNADVLLTKESTLDFYEVSKNASAKSLVKNFEDIGPEFKVSLKVSTVNFPVSLVYLTVSVPVKTLGNNPLLYITGVSTQTSGVVTCSTTGLIDTLQIEKKPHKVSFSRESFRGIKTLDCKSAKCSVLKCVIGSMRKKTDYFINMTMRIWNSTFVSSTFESTVLTVNADIQTSQPNLLSLALKHTQVTVQVTIRKLGEKADLPKGVIVGSVIGGLSILLLTIGLLWKLGFFKRKYKQLQKEAEEEMQDEREQDEGL</sequence>
<evidence type="ECO:0000256" key="10">
    <source>
        <dbReference type="ARBA" id="ARBA00023037"/>
    </source>
</evidence>
<dbReference type="PANTHER" id="PTHR23220">
    <property type="entry name" value="INTEGRIN ALPHA"/>
    <property type="match status" value="1"/>
</dbReference>
<dbReference type="InterPro" id="IPR013519">
    <property type="entry name" value="Int_alpha_beta-p"/>
</dbReference>
<feature type="repeat" description="FG-GAP" evidence="15">
    <location>
        <begin position="658"/>
        <end position="718"/>
    </location>
</feature>
<feature type="repeat" description="FG-GAP" evidence="15">
    <location>
        <begin position="533"/>
        <end position="595"/>
    </location>
</feature>
<keyword evidence="18" id="KW-1185">Reference proteome</keyword>
<dbReference type="PROSITE" id="PS50234">
    <property type="entry name" value="VWFA"/>
    <property type="match status" value="1"/>
</dbReference>
<dbReference type="SMART" id="SM00191">
    <property type="entry name" value="Int_alpha"/>
    <property type="match status" value="5"/>
</dbReference>
<keyword evidence="7" id="KW-0106">Calcium</keyword>
<evidence type="ECO:0000256" key="7">
    <source>
        <dbReference type="ARBA" id="ARBA00022837"/>
    </source>
</evidence>
<dbReference type="InterPro" id="IPR000413">
    <property type="entry name" value="Integrin_alpha"/>
</dbReference>
<gene>
    <name evidence="19" type="primary">LOC115805981</name>
</gene>
<comment type="subcellular location">
    <subcellularLocation>
        <location evidence="1 16">Membrane</location>
        <topology evidence="1 16">Single-pass type I membrane protein</topology>
    </subcellularLocation>
</comment>
<evidence type="ECO:0000256" key="2">
    <source>
        <dbReference type="ARBA" id="ARBA00008054"/>
    </source>
</evidence>
<dbReference type="PROSITE" id="PS00242">
    <property type="entry name" value="INTEGRIN_ALPHA"/>
    <property type="match status" value="1"/>
</dbReference>
<dbReference type="InterPro" id="IPR013649">
    <property type="entry name" value="Integrin_alpha_Ig-like_1"/>
</dbReference>
<dbReference type="AlphaFoldDB" id="A0A6J2UR62"/>
<dbReference type="RefSeq" id="XP_030622564.1">
    <property type="nucleotide sequence ID" value="XM_030766704.1"/>
</dbReference>
<dbReference type="Gene3D" id="2.130.10.130">
    <property type="entry name" value="Integrin alpha, N-terminal"/>
    <property type="match status" value="2"/>
</dbReference>
<dbReference type="GeneID" id="115805981"/>
<dbReference type="Pfam" id="PF00092">
    <property type="entry name" value="VWA"/>
    <property type="match status" value="1"/>
</dbReference>
<evidence type="ECO:0000256" key="15">
    <source>
        <dbReference type="PROSITE-ProRule" id="PRU00803"/>
    </source>
</evidence>
<dbReference type="Proteomes" id="UP000504632">
    <property type="component" value="Chromosome 1"/>
</dbReference>
<dbReference type="PRINTS" id="PR01185">
    <property type="entry name" value="INTEGRINA"/>
</dbReference>
<dbReference type="GO" id="GO:0007160">
    <property type="term" value="P:cell-matrix adhesion"/>
    <property type="evidence" value="ECO:0007669"/>
    <property type="project" value="TreeGrafter"/>
</dbReference>
<evidence type="ECO:0000259" key="17">
    <source>
        <dbReference type="PROSITE" id="PS50234"/>
    </source>
</evidence>
<protein>
    <submittedName>
        <fullName evidence="19">Integrin alpha-2-like</fullName>
    </submittedName>
</protein>
<reference evidence="19" key="1">
    <citation type="submission" date="2025-08" db="UniProtKB">
        <authorList>
            <consortium name="RefSeq"/>
        </authorList>
    </citation>
    <scope>IDENTIFICATION</scope>
</reference>
<dbReference type="Gene3D" id="2.60.40.1530">
    <property type="entry name" value="ntegrin, alpha v. Chain A, domain 4"/>
    <property type="match status" value="1"/>
</dbReference>
<dbReference type="Gene3D" id="2.60.40.1460">
    <property type="entry name" value="Integrin domains. Chain A, domain 2"/>
    <property type="match status" value="1"/>
</dbReference>
<keyword evidence="14" id="KW-0325">Glycoprotein</keyword>
<dbReference type="InterPro" id="IPR048286">
    <property type="entry name" value="Integrin_alpha_Ig-like_3"/>
</dbReference>
<evidence type="ECO:0000313" key="19">
    <source>
        <dbReference type="RefSeq" id="XP_030622564.1"/>
    </source>
</evidence>
<keyword evidence="10 16" id="KW-0401">Integrin</keyword>
<dbReference type="Pfam" id="PF08441">
    <property type="entry name" value="Integrin_A_Ig_1"/>
    <property type="match status" value="1"/>
</dbReference>
<keyword evidence="4" id="KW-0479">Metal-binding</keyword>
<evidence type="ECO:0000256" key="8">
    <source>
        <dbReference type="ARBA" id="ARBA00022889"/>
    </source>
</evidence>
<dbReference type="InterPro" id="IPR032695">
    <property type="entry name" value="Integrin_dom_sf"/>
</dbReference>
<feature type="repeat" description="FG-GAP" evidence="15">
    <location>
        <begin position="90"/>
        <end position="148"/>
    </location>
</feature>
<dbReference type="PROSITE" id="PS51470">
    <property type="entry name" value="FG_GAP"/>
    <property type="match status" value="4"/>
</dbReference>
<evidence type="ECO:0000256" key="9">
    <source>
        <dbReference type="ARBA" id="ARBA00022989"/>
    </source>
</evidence>
<dbReference type="Pfam" id="PF20806">
    <property type="entry name" value="Integrin_A_Ig_3"/>
    <property type="match status" value="1"/>
</dbReference>
<evidence type="ECO:0000256" key="1">
    <source>
        <dbReference type="ARBA" id="ARBA00004479"/>
    </source>
</evidence>
<keyword evidence="12" id="KW-1015">Disulfide bond</keyword>
<keyword evidence="5" id="KW-0732">Signal</keyword>
<keyword evidence="6" id="KW-0677">Repeat</keyword>
<feature type="transmembrane region" description="Helical" evidence="16">
    <location>
        <begin position="1199"/>
        <end position="1220"/>
    </location>
</feature>
<name>A0A6J2UR62_CHACN</name>
<dbReference type="GO" id="GO:0005178">
    <property type="term" value="F:integrin binding"/>
    <property type="evidence" value="ECO:0007669"/>
    <property type="project" value="TreeGrafter"/>
</dbReference>
<evidence type="ECO:0000256" key="3">
    <source>
        <dbReference type="ARBA" id="ARBA00022692"/>
    </source>
</evidence>
<dbReference type="InParanoid" id="A0A6J2UR62"/>
<evidence type="ECO:0000256" key="14">
    <source>
        <dbReference type="ARBA" id="ARBA00023180"/>
    </source>
</evidence>
<dbReference type="Pfam" id="PF01839">
    <property type="entry name" value="FG-GAP"/>
    <property type="match status" value="2"/>
</dbReference>
<evidence type="ECO:0000256" key="12">
    <source>
        <dbReference type="ARBA" id="ARBA00023157"/>
    </source>
</evidence>
<dbReference type="OrthoDB" id="5317514at2759"/>
<comment type="similarity">
    <text evidence="2 16">Belongs to the integrin alpha chain family.</text>
</comment>
<dbReference type="Gene3D" id="2.60.40.1510">
    <property type="entry name" value="ntegrin, alpha v. Chain A, domain 3"/>
    <property type="match status" value="1"/>
</dbReference>
<dbReference type="SUPFAM" id="SSF69179">
    <property type="entry name" value="Integrin domains"/>
    <property type="match status" value="3"/>
</dbReference>
<dbReference type="InterPro" id="IPR013517">
    <property type="entry name" value="FG-GAP"/>
</dbReference>
<evidence type="ECO:0000256" key="6">
    <source>
        <dbReference type="ARBA" id="ARBA00022737"/>
    </source>
</evidence>
<dbReference type="GO" id="GO:0007229">
    <property type="term" value="P:integrin-mediated signaling pathway"/>
    <property type="evidence" value="ECO:0007669"/>
    <property type="project" value="UniProtKB-KW"/>
</dbReference>
<dbReference type="Gene3D" id="1.20.5.930">
    <property type="entry name" value="Bicelle-embedded integrin alpha(iib) transmembrane segment"/>
    <property type="match status" value="1"/>
</dbReference>
<dbReference type="InterPro" id="IPR028994">
    <property type="entry name" value="Integrin_alpha_N"/>
</dbReference>
<dbReference type="Pfam" id="PF20805">
    <property type="entry name" value="Integrin_A_Ig_2"/>
    <property type="match status" value="1"/>
</dbReference>
<dbReference type="GO" id="GO:0033627">
    <property type="term" value="P:cell adhesion mediated by integrin"/>
    <property type="evidence" value="ECO:0007669"/>
    <property type="project" value="TreeGrafter"/>
</dbReference>
<keyword evidence="11 16" id="KW-0472">Membrane</keyword>
<evidence type="ECO:0000256" key="11">
    <source>
        <dbReference type="ARBA" id="ARBA00023136"/>
    </source>
</evidence>
<proteinExistence type="inferred from homology"/>
<dbReference type="InterPro" id="IPR018184">
    <property type="entry name" value="Integrin_alpha_C_CS"/>
</dbReference>
<feature type="domain" description="VWFA" evidence="17">
    <location>
        <begin position="230"/>
        <end position="413"/>
    </location>
</feature>
<dbReference type="GO" id="GO:0009897">
    <property type="term" value="C:external side of plasma membrane"/>
    <property type="evidence" value="ECO:0007669"/>
    <property type="project" value="TreeGrafter"/>
</dbReference>
<dbReference type="GO" id="GO:0008305">
    <property type="term" value="C:integrin complex"/>
    <property type="evidence" value="ECO:0007669"/>
    <property type="project" value="InterPro"/>
</dbReference>
<dbReference type="GO" id="GO:0046872">
    <property type="term" value="F:metal ion binding"/>
    <property type="evidence" value="ECO:0007669"/>
    <property type="project" value="UniProtKB-KW"/>
</dbReference>
<keyword evidence="9 16" id="KW-1133">Transmembrane helix</keyword>
<accession>A0A6J2UR62</accession>
<dbReference type="PRINTS" id="PR00453">
    <property type="entry name" value="VWFADOMAIN"/>
</dbReference>
<keyword evidence="3 16" id="KW-0812">Transmembrane</keyword>
<dbReference type="Gene3D" id="3.40.50.410">
    <property type="entry name" value="von Willebrand factor, type A domain"/>
    <property type="match status" value="1"/>
</dbReference>
<dbReference type="InterPro" id="IPR048285">
    <property type="entry name" value="Integrin_alpha_Ig-like_2"/>
</dbReference>
<evidence type="ECO:0000256" key="5">
    <source>
        <dbReference type="ARBA" id="ARBA00022729"/>
    </source>
</evidence>
<dbReference type="SUPFAM" id="SSF53300">
    <property type="entry name" value="vWA-like"/>
    <property type="match status" value="1"/>
</dbReference>
<evidence type="ECO:0000313" key="18">
    <source>
        <dbReference type="Proteomes" id="UP000504632"/>
    </source>
</evidence>
<keyword evidence="13 16" id="KW-0675">Receptor</keyword>
<evidence type="ECO:0000256" key="16">
    <source>
        <dbReference type="RuleBase" id="RU003762"/>
    </source>
</evidence>
<evidence type="ECO:0000256" key="13">
    <source>
        <dbReference type="ARBA" id="ARBA00023170"/>
    </source>
</evidence>
<dbReference type="SMART" id="SM00327">
    <property type="entry name" value="VWA"/>
    <property type="match status" value="1"/>
</dbReference>
<keyword evidence="8 16" id="KW-0130">Cell adhesion</keyword>
<dbReference type="SUPFAM" id="SSF69318">
    <property type="entry name" value="Integrin alpha N-terminal domain"/>
    <property type="match status" value="1"/>
</dbReference>
<evidence type="ECO:0000256" key="4">
    <source>
        <dbReference type="ARBA" id="ARBA00022723"/>
    </source>
</evidence>
<organism evidence="18 19">
    <name type="scientific">Chanos chanos</name>
    <name type="common">Milkfish</name>
    <name type="synonym">Mugil chanos</name>
    <dbReference type="NCBI Taxonomy" id="29144"/>
    <lineage>
        <taxon>Eukaryota</taxon>
        <taxon>Metazoa</taxon>
        <taxon>Chordata</taxon>
        <taxon>Craniata</taxon>
        <taxon>Vertebrata</taxon>
        <taxon>Euteleostomi</taxon>
        <taxon>Actinopterygii</taxon>
        <taxon>Neopterygii</taxon>
        <taxon>Teleostei</taxon>
        <taxon>Ostariophysi</taxon>
        <taxon>Gonorynchiformes</taxon>
        <taxon>Chanidae</taxon>
        <taxon>Chanos</taxon>
    </lineage>
</organism>
<feature type="repeat" description="FG-GAP" evidence="15">
    <location>
        <begin position="596"/>
        <end position="654"/>
    </location>
</feature>
<dbReference type="InterPro" id="IPR002035">
    <property type="entry name" value="VWF_A"/>
</dbReference>
<dbReference type="InterPro" id="IPR036465">
    <property type="entry name" value="vWFA_dom_sf"/>
</dbReference>